<evidence type="ECO:0000256" key="2">
    <source>
        <dbReference type="SAM" id="SignalP"/>
    </source>
</evidence>
<dbReference type="Proteomes" id="UP000183832">
    <property type="component" value="Unassembled WGS sequence"/>
</dbReference>
<evidence type="ECO:0000313" key="4">
    <source>
        <dbReference type="Proteomes" id="UP000183832"/>
    </source>
</evidence>
<keyword evidence="2" id="KW-0732">Signal</keyword>
<dbReference type="EMBL" id="CVRI01000063">
    <property type="protein sequence ID" value="CRL04439.1"/>
    <property type="molecule type" value="Genomic_DNA"/>
</dbReference>
<dbReference type="AlphaFoldDB" id="A0A1J1IW94"/>
<evidence type="ECO:0000256" key="1">
    <source>
        <dbReference type="SAM" id="MobiDB-lite"/>
    </source>
</evidence>
<feature type="chain" id="PRO_5012046080" evidence="2">
    <location>
        <begin position="17"/>
        <end position="106"/>
    </location>
</feature>
<name>A0A1J1IW94_9DIPT</name>
<keyword evidence="4" id="KW-1185">Reference proteome</keyword>
<organism evidence="3 4">
    <name type="scientific">Clunio marinus</name>
    <dbReference type="NCBI Taxonomy" id="568069"/>
    <lineage>
        <taxon>Eukaryota</taxon>
        <taxon>Metazoa</taxon>
        <taxon>Ecdysozoa</taxon>
        <taxon>Arthropoda</taxon>
        <taxon>Hexapoda</taxon>
        <taxon>Insecta</taxon>
        <taxon>Pterygota</taxon>
        <taxon>Neoptera</taxon>
        <taxon>Endopterygota</taxon>
        <taxon>Diptera</taxon>
        <taxon>Nematocera</taxon>
        <taxon>Chironomoidea</taxon>
        <taxon>Chironomidae</taxon>
        <taxon>Clunio</taxon>
    </lineage>
</organism>
<feature type="region of interest" description="Disordered" evidence="1">
    <location>
        <begin position="87"/>
        <end position="106"/>
    </location>
</feature>
<evidence type="ECO:0000313" key="3">
    <source>
        <dbReference type="EMBL" id="CRL04439.1"/>
    </source>
</evidence>
<reference evidence="3 4" key="1">
    <citation type="submission" date="2015-04" db="EMBL/GenBank/DDBJ databases">
        <authorList>
            <person name="Syromyatnikov M.Y."/>
            <person name="Popov V.N."/>
        </authorList>
    </citation>
    <scope>NUCLEOTIDE SEQUENCE [LARGE SCALE GENOMIC DNA]</scope>
</reference>
<sequence>MVTFVLIICVAMMAFAEDELNISSTSNIDSFLINELLRNSNQQKHQEMGKLSGIISKNRDKERMKESQKKLLSLDIVRTSSFNLKEHIEKRSQDNNNHCELKSARR</sequence>
<proteinExistence type="predicted"/>
<gene>
    <name evidence="3" type="ORF">CLUMA_CG017524</name>
</gene>
<feature type="signal peptide" evidence="2">
    <location>
        <begin position="1"/>
        <end position="16"/>
    </location>
</feature>
<accession>A0A1J1IW94</accession>
<protein>
    <submittedName>
        <fullName evidence="3">CLUMA_CG017524, isoform A</fullName>
    </submittedName>
</protein>